<evidence type="ECO:0000259" key="1">
    <source>
        <dbReference type="Pfam" id="PF09356"/>
    </source>
</evidence>
<gene>
    <name evidence="2" type="ORF">SAMN04488105_112143</name>
</gene>
<reference evidence="3" key="1">
    <citation type="submission" date="2016-10" db="EMBL/GenBank/DDBJ databases">
        <authorList>
            <person name="Varghese N."/>
            <person name="Submissions S."/>
        </authorList>
    </citation>
    <scope>NUCLEOTIDE SEQUENCE [LARGE SCALE GENOMIC DNA]</scope>
    <source>
        <strain evidence="3">DSM 10146</strain>
    </source>
</reference>
<dbReference type="InterPro" id="IPR018964">
    <property type="entry name" value="Phage_phiJL001_Gp84_C"/>
</dbReference>
<dbReference type="EMBL" id="FNAV01000012">
    <property type="protein sequence ID" value="SDF10134.1"/>
    <property type="molecule type" value="Genomic_DNA"/>
</dbReference>
<dbReference type="Pfam" id="PF09931">
    <property type="entry name" value="Phage_phiJL001_Gp84_N"/>
    <property type="match status" value="1"/>
</dbReference>
<proteinExistence type="predicted"/>
<organism evidence="2 3">
    <name type="scientific">Salipiger thiooxidans</name>
    <dbReference type="NCBI Taxonomy" id="282683"/>
    <lineage>
        <taxon>Bacteria</taxon>
        <taxon>Pseudomonadati</taxon>
        <taxon>Pseudomonadota</taxon>
        <taxon>Alphaproteobacteria</taxon>
        <taxon>Rhodobacterales</taxon>
        <taxon>Roseobacteraceae</taxon>
        <taxon>Salipiger</taxon>
    </lineage>
</organism>
<name>A0A1G7ICA0_9RHOB</name>
<feature type="domain" description="Bacteriophage phiJL001 Gp84 C-terminal" evidence="1">
    <location>
        <begin position="193"/>
        <end position="275"/>
    </location>
</feature>
<protein>
    <recommendedName>
        <fullName evidence="1">Bacteriophage phiJL001 Gp84 C-terminal domain-containing protein</fullName>
    </recommendedName>
</protein>
<accession>A0A1G7ICA0</accession>
<dbReference type="Pfam" id="PF09356">
    <property type="entry name" value="Phage_BR0599"/>
    <property type="match status" value="1"/>
</dbReference>
<sequence>MGIAELHDHLATGLTTVSRCWGVTRTDGLRLGFTDHDRDLSFDGLVFRADTGLSAKALQQATGLAVDNTEAMGALRDDALSDADIEAGRFDGAEVVSWLVNWQEVSQRKMLFRGTIGQIRRAGGAFHAELRGLTEMLNRPIGRAYQRPCSAVLGDAMCRADLTEPGYFHEGAVLSASENRSFGFGPLVGFEEGWFQRGRLVVVSGAAAGLTGHIKRDRLWNGERLIELWEPLGAAVVPGDVLRIQAGCDKRFETCRLKFNNALNFQGFPDIPEEDWMIVHPTAAKKTSGGSRRNG</sequence>
<dbReference type="RefSeq" id="WP_207545858.1">
    <property type="nucleotide sequence ID" value="NZ_FNAV01000012.1"/>
</dbReference>
<dbReference type="NCBIfam" id="TIGR02218">
    <property type="entry name" value="phg_TIGR02218"/>
    <property type="match status" value="1"/>
</dbReference>
<keyword evidence="3" id="KW-1185">Reference proteome</keyword>
<evidence type="ECO:0000313" key="3">
    <source>
        <dbReference type="Proteomes" id="UP000198994"/>
    </source>
</evidence>
<evidence type="ECO:0000313" key="2">
    <source>
        <dbReference type="EMBL" id="SDF10134.1"/>
    </source>
</evidence>
<dbReference type="InterPro" id="IPR011928">
    <property type="entry name" value="Phage_phiJL001_Gp84"/>
</dbReference>
<dbReference type="AlphaFoldDB" id="A0A1G7ICA0"/>
<dbReference type="STRING" id="282683.SAMN04488105_112143"/>
<dbReference type="Proteomes" id="UP000198994">
    <property type="component" value="Unassembled WGS sequence"/>
</dbReference>